<dbReference type="SUPFAM" id="SSF48403">
    <property type="entry name" value="Ankyrin repeat"/>
    <property type="match status" value="1"/>
</dbReference>
<feature type="domain" description="BTB" evidence="4">
    <location>
        <begin position="589"/>
        <end position="664"/>
    </location>
</feature>
<dbReference type="Pfam" id="PF13540">
    <property type="entry name" value="RCC1_2"/>
    <property type="match status" value="1"/>
</dbReference>
<dbReference type="InterPro" id="IPR036770">
    <property type="entry name" value="Ankyrin_rpt-contain_sf"/>
</dbReference>
<dbReference type="InterPro" id="IPR000210">
    <property type="entry name" value="BTB/POZ_dom"/>
</dbReference>
<dbReference type="OrthoDB" id="1893551at2759"/>
<evidence type="ECO:0000256" key="2">
    <source>
        <dbReference type="PROSITE-ProRule" id="PRU00235"/>
    </source>
</evidence>
<dbReference type="Pfam" id="PF12796">
    <property type="entry name" value="Ank_2"/>
    <property type="match status" value="1"/>
</dbReference>
<dbReference type="PROSITE" id="PS50097">
    <property type="entry name" value="BTB"/>
    <property type="match status" value="2"/>
</dbReference>
<dbReference type="InterPro" id="IPR051625">
    <property type="entry name" value="Signaling_Regulatory_Domain"/>
</dbReference>
<feature type="domain" description="BTB" evidence="4">
    <location>
        <begin position="727"/>
        <end position="792"/>
    </location>
</feature>
<dbReference type="OMA" id="CGINTDH"/>
<dbReference type="InterPro" id="IPR002110">
    <property type="entry name" value="Ankyrin_rpt"/>
</dbReference>
<dbReference type="InterPro" id="IPR011333">
    <property type="entry name" value="SKP1/BTB/POZ_sf"/>
</dbReference>
<dbReference type="STRING" id="1198029.A0A1U7LKR4"/>
<feature type="repeat" description="RCC1" evidence="2">
    <location>
        <begin position="135"/>
        <end position="193"/>
    </location>
</feature>
<keyword evidence="1" id="KW-0677">Repeat</keyword>
<dbReference type="Gene3D" id="2.130.10.30">
    <property type="entry name" value="Regulator of chromosome condensation 1/beta-lactamase-inhibitor protein II"/>
    <property type="match status" value="1"/>
</dbReference>
<dbReference type="Proteomes" id="UP000186594">
    <property type="component" value="Unassembled WGS sequence"/>
</dbReference>
<dbReference type="SUPFAM" id="SSF50985">
    <property type="entry name" value="RCC1/BLIP-II"/>
    <property type="match status" value="1"/>
</dbReference>
<dbReference type="CDD" id="cd18186">
    <property type="entry name" value="BTB_POZ_ZBTB_KLHL-like"/>
    <property type="match status" value="1"/>
</dbReference>
<dbReference type="Gene3D" id="1.25.40.20">
    <property type="entry name" value="Ankyrin repeat-containing domain"/>
    <property type="match status" value="1"/>
</dbReference>
<evidence type="ECO:0000256" key="1">
    <source>
        <dbReference type="ARBA" id="ARBA00022737"/>
    </source>
</evidence>
<feature type="non-terminal residue" evidence="5">
    <location>
        <position position="1296"/>
    </location>
</feature>
<proteinExistence type="predicted"/>
<dbReference type="SUPFAM" id="SSF54695">
    <property type="entry name" value="POZ domain"/>
    <property type="match status" value="2"/>
</dbReference>
<evidence type="ECO:0000313" key="5">
    <source>
        <dbReference type="EMBL" id="OLL23111.1"/>
    </source>
</evidence>
<name>A0A1U7LKR4_NEOID</name>
<evidence type="ECO:0000259" key="4">
    <source>
        <dbReference type="PROSITE" id="PS50097"/>
    </source>
</evidence>
<dbReference type="Gene3D" id="3.30.710.10">
    <property type="entry name" value="Potassium Channel Kv1.1, Chain A"/>
    <property type="match status" value="2"/>
</dbReference>
<dbReference type="SMART" id="SM00225">
    <property type="entry name" value="BTB"/>
    <property type="match status" value="2"/>
</dbReference>
<dbReference type="InterPro" id="IPR000408">
    <property type="entry name" value="Reg_chr_condens"/>
</dbReference>
<comment type="caution">
    <text evidence="5">The sequence shown here is derived from an EMBL/GenBank/DDBJ whole genome shotgun (WGS) entry which is preliminary data.</text>
</comment>
<feature type="repeat" description="RCC1" evidence="2">
    <location>
        <begin position="247"/>
        <end position="305"/>
    </location>
</feature>
<dbReference type="InterPro" id="IPR009091">
    <property type="entry name" value="RCC1/BLIP-II"/>
</dbReference>
<feature type="repeat" description="RCC1" evidence="2">
    <location>
        <begin position="305"/>
        <end position="357"/>
    </location>
</feature>
<feature type="region of interest" description="Disordered" evidence="3">
    <location>
        <begin position="1110"/>
        <end position="1130"/>
    </location>
</feature>
<sequence>MNRLLHYAYLTDDLQTFRSLLQSSQSSLRVRQELNKKDWKGCTLLHIAATDGKVDYLTALLNHPAVDSRLQDEESRWTALHRALYHGKLECGMVLLRNNWELLKIKDREGYSAFDVFNSTIDGTGPLPFSLLGGTDLFTFGSNANFNLGFPNNDDRAHPERVLLPPMPSNQFKDQRILDVQMSKLHTIVLTVEPRSNIYVCGFGNHGRLGLPSGKTHFKITALPGISSHVSMVALSQDHTLALTSSGTLYSWGSNAHGQLGYHIEKSGGQEPPIQPSPRKVIALKRERIIGCAVSRVHSVAWTETETFTWGRNQGQLGYPIDPGETTQTTPRKVASLDGKVVMVAAIEKATSVLTHAHDVIVCMNEGLFKLNLSFQLNRFSNKISLFRPRASFQPNQISKISSGGATILAITSMGDVFKISFSSPHLSTLRPSQLSKQITPIRIVSLRRKPFTFRDAAVGQDDSILVCTLSGSVWKRVREGISGRGAEWKFKRVPGITRAVAVRGTTSGAYAVIRDDVRLGEVNICQSSFIQDLMQGSVFQNLISPTTALGDEYKKRLQMLHQKAINLLLDENYLEAITDLSYRSNITTDCHVAYGHIRLPVHQFVLAARSTTLRSTFVQNSSTSDLALIDEDGLTIITFVDIHLPSLFILLYYLYTDHLLRPFSLPEHLIPSHLRHTKAELTKLSILLNLSVLQKSLASSYSHQPPATLHANFLSTILNSEFEYWANTVVVLSDSHIEANSFILSARSSFFEATISDTWVAYRMEKKVDMSHISSKVFNIVLRYIYGDELDTLFDSLDFSHVDEFTDFVVDVMNCADELLLDRLKEKCESLLREYVTFRSMISRLTEADRCGANQLKNACLEYCIINGEAMMESRFFDELEWPLIQQLEGKLCELQRRRFPNVRTNIHLESLHAKYPALKFDILQEHERFKQELKALPETGKSAFLGLFAQCKEHYNSSLNHKRSHTDLHSRQTPIVRLPCSDEMFKLDSDLRELGDSEISWRINSHQDVSLKNHIILITQKGPDKTNPLHSSFRLNVSKEKALVSLSSAPSGIAYVKSVLSESRSEVSGSLRNVHWPGLYDTYSSPHSSPKHKEGVWGKPLVTSIPNLKSTFTDTSPRTKEIDPRPCFLPVRNGPIPVKLSQRQRKRQSVPSLTELSPISVLQRTTVVNHNTVPPWKINAADQKTAPIYRTVPEGDQSASLPSIKIPFRNNMPSQEAVAQSEPESFRLSKSEPRHSLFHVSLTDVIFEQQRESNHLQSRGPKQTLKEIQEQETFEKWFEMESKKVQEERARIHN</sequence>
<dbReference type="PROSITE" id="PS50012">
    <property type="entry name" value="RCC1_3"/>
    <property type="match status" value="4"/>
</dbReference>
<reference evidence="5 6" key="1">
    <citation type="submission" date="2016-04" db="EMBL/GenBank/DDBJ databases">
        <title>Evolutionary innovation and constraint leading to complex multicellularity in the Ascomycota.</title>
        <authorList>
            <person name="Cisse O."/>
            <person name="Nguyen A."/>
            <person name="Hewitt D.A."/>
            <person name="Jedd G."/>
            <person name="Stajich J.E."/>
        </authorList>
    </citation>
    <scope>NUCLEOTIDE SEQUENCE [LARGE SCALE GENOMIC DNA]</scope>
    <source>
        <strain evidence="5 6">DAH-3</strain>
    </source>
</reference>
<accession>A0A1U7LKR4</accession>
<dbReference type="Pfam" id="PF00651">
    <property type="entry name" value="BTB"/>
    <property type="match status" value="2"/>
</dbReference>
<dbReference type="PANTHER" id="PTHR22872:SF2">
    <property type="entry name" value="INHIBITOR OF BRUTON TYROSINE KINASE"/>
    <property type="match status" value="1"/>
</dbReference>
<evidence type="ECO:0000313" key="6">
    <source>
        <dbReference type="Proteomes" id="UP000186594"/>
    </source>
</evidence>
<protein>
    <submittedName>
        <fullName evidence="5">BTB/POZ domain-containing protein 1</fullName>
    </submittedName>
</protein>
<dbReference type="EMBL" id="LXFE01002290">
    <property type="protein sequence ID" value="OLL23111.1"/>
    <property type="molecule type" value="Genomic_DNA"/>
</dbReference>
<gene>
    <name evidence="5" type="ORF">NEOLI_004719</name>
</gene>
<feature type="repeat" description="RCC1" evidence="2">
    <location>
        <begin position="196"/>
        <end position="246"/>
    </location>
</feature>
<dbReference type="PANTHER" id="PTHR22872">
    <property type="entry name" value="BTK-BINDING PROTEIN-RELATED"/>
    <property type="match status" value="1"/>
</dbReference>
<keyword evidence="6" id="KW-1185">Reference proteome</keyword>
<evidence type="ECO:0000256" key="3">
    <source>
        <dbReference type="SAM" id="MobiDB-lite"/>
    </source>
</evidence>
<organism evidence="5 6">
    <name type="scientific">Neolecta irregularis (strain DAH-3)</name>
    <dbReference type="NCBI Taxonomy" id="1198029"/>
    <lineage>
        <taxon>Eukaryota</taxon>
        <taxon>Fungi</taxon>
        <taxon>Dikarya</taxon>
        <taxon>Ascomycota</taxon>
        <taxon>Taphrinomycotina</taxon>
        <taxon>Neolectales</taxon>
        <taxon>Neolectaceae</taxon>
        <taxon>Neolecta</taxon>
    </lineage>
</organism>